<accession>A0A8J2PBA0</accession>
<dbReference type="AlphaFoldDB" id="A0A8J2PBA0"/>
<reference evidence="1" key="1">
    <citation type="submission" date="2021-06" db="EMBL/GenBank/DDBJ databases">
        <authorList>
            <person name="Hodson N. C."/>
            <person name="Mongue J. A."/>
            <person name="Jaron S. K."/>
        </authorList>
    </citation>
    <scope>NUCLEOTIDE SEQUENCE</scope>
</reference>
<feature type="non-terminal residue" evidence="1">
    <location>
        <position position="22"/>
    </location>
</feature>
<proteinExistence type="predicted"/>
<dbReference type="EMBL" id="CAJVCH010343665">
    <property type="protein sequence ID" value="CAG7815413.1"/>
    <property type="molecule type" value="Genomic_DNA"/>
</dbReference>
<protein>
    <submittedName>
        <fullName evidence="1">Uncharacterized protein</fullName>
    </submittedName>
</protein>
<evidence type="ECO:0000313" key="1">
    <source>
        <dbReference type="EMBL" id="CAG7815413.1"/>
    </source>
</evidence>
<sequence length="22" mass="2537">RNYTGDFAISHEDTTLMCYVSL</sequence>
<evidence type="ECO:0000313" key="2">
    <source>
        <dbReference type="Proteomes" id="UP000708208"/>
    </source>
</evidence>
<feature type="non-terminal residue" evidence="1">
    <location>
        <position position="1"/>
    </location>
</feature>
<dbReference type="Proteomes" id="UP000708208">
    <property type="component" value="Unassembled WGS sequence"/>
</dbReference>
<name>A0A8J2PBA0_9HEXA</name>
<organism evidence="1 2">
    <name type="scientific">Allacma fusca</name>
    <dbReference type="NCBI Taxonomy" id="39272"/>
    <lineage>
        <taxon>Eukaryota</taxon>
        <taxon>Metazoa</taxon>
        <taxon>Ecdysozoa</taxon>
        <taxon>Arthropoda</taxon>
        <taxon>Hexapoda</taxon>
        <taxon>Collembola</taxon>
        <taxon>Symphypleona</taxon>
        <taxon>Sminthuridae</taxon>
        <taxon>Allacma</taxon>
    </lineage>
</organism>
<comment type="caution">
    <text evidence="1">The sequence shown here is derived from an EMBL/GenBank/DDBJ whole genome shotgun (WGS) entry which is preliminary data.</text>
</comment>
<gene>
    <name evidence="1" type="ORF">AFUS01_LOCUS26096</name>
</gene>
<keyword evidence="2" id="KW-1185">Reference proteome</keyword>